<evidence type="ECO:0000313" key="2">
    <source>
        <dbReference type="Proteomes" id="UP001501436"/>
    </source>
</evidence>
<gene>
    <name evidence="1" type="ORF">GCM10023313_19500</name>
</gene>
<dbReference type="Pfam" id="PF08757">
    <property type="entry name" value="CotH"/>
    <property type="match status" value="1"/>
</dbReference>
<keyword evidence="2" id="KW-1185">Reference proteome</keyword>
<dbReference type="Proteomes" id="UP001501436">
    <property type="component" value="Unassembled WGS sequence"/>
</dbReference>
<keyword evidence="1" id="KW-0808">Transferase</keyword>
<dbReference type="PANTHER" id="PTHR40050">
    <property type="entry name" value="INNER SPORE COAT PROTEIN H"/>
    <property type="match status" value="1"/>
</dbReference>
<dbReference type="PANTHER" id="PTHR40050:SF1">
    <property type="entry name" value="INNER SPORE COAT PROTEIN H"/>
    <property type="match status" value="1"/>
</dbReference>
<organism evidence="1 2">
    <name type="scientific">Mucilaginibacter defluvii</name>
    <dbReference type="NCBI Taxonomy" id="1196019"/>
    <lineage>
        <taxon>Bacteria</taxon>
        <taxon>Pseudomonadati</taxon>
        <taxon>Bacteroidota</taxon>
        <taxon>Sphingobacteriia</taxon>
        <taxon>Sphingobacteriales</taxon>
        <taxon>Sphingobacteriaceae</taxon>
        <taxon>Mucilaginibacter</taxon>
    </lineage>
</organism>
<evidence type="ECO:0000313" key="1">
    <source>
        <dbReference type="EMBL" id="GAA4916057.1"/>
    </source>
</evidence>
<dbReference type="EMBL" id="BAABJI010000002">
    <property type="protein sequence ID" value="GAA4916057.1"/>
    <property type="molecule type" value="Genomic_DNA"/>
</dbReference>
<name>A0ABP9FTV9_9SPHI</name>
<proteinExistence type="predicted"/>
<reference evidence="2" key="1">
    <citation type="journal article" date="2019" name="Int. J. Syst. Evol. Microbiol.">
        <title>The Global Catalogue of Microorganisms (GCM) 10K type strain sequencing project: providing services to taxonomists for standard genome sequencing and annotation.</title>
        <authorList>
            <consortium name="The Broad Institute Genomics Platform"/>
            <consortium name="The Broad Institute Genome Sequencing Center for Infectious Disease"/>
            <person name="Wu L."/>
            <person name="Ma J."/>
        </authorList>
    </citation>
    <scope>NUCLEOTIDE SEQUENCE [LARGE SCALE GENOMIC DNA]</scope>
    <source>
        <strain evidence="2">JCM 18283</strain>
    </source>
</reference>
<comment type="caution">
    <text evidence="1">The sequence shown here is derived from an EMBL/GenBank/DDBJ whole genome shotgun (WGS) entry which is preliminary data.</text>
</comment>
<protein>
    <submittedName>
        <fullName evidence="1">CotH kinase family protein</fullName>
    </submittedName>
</protein>
<dbReference type="Gene3D" id="2.60.40.2340">
    <property type="match status" value="1"/>
</dbReference>
<sequence>MIKRFTLCLFIAVAVWSCKTTKETEPAPEPVPEKADTVMLTSVVIEAKKNPDLLTADVKATIKNDEITALIPSIKNTKKLVVTFTTKTSGTVVKANDTLLVSGTTKTDFTKPVTYVLTTPKGLTRNYTFKVKNFTGIPIFYLTTSAPVDSKDVYVNGTLVINTNGEFEQEKLTIPLQIKGRGNSTWMHPKKPYRLKFTDKAAVLGIGAAKNWVLLANYSDKTLMRTSLAFNLGRKLGVGFTPDSRFVEVVMNGEYAGSYLLTEQVEVHENRVNIPELKKGDVSEDKITGGYLLEWDQRLDETFWFRTAHDIPFTLKSPSELPEPQFNYIKNYVQQTEDAIFADNFADVNEGYAKYIDVNSFVNYFIVQELMKNQDARDFSSIYFYKDRGGKLTLGPLWDFDLALGNVDYSDARYPTGWWVKDGPWFARLFEDAVFRKRIKDRWNQVKGTEIKAIYADIAANSNYINLSQQQNFKRWPILNEYVWPNPVILGTYNNEVNQIKTWLDSRIAWLDSEINKW</sequence>
<keyword evidence="1" id="KW-0418">Kinase</keyword>
<accession>A0ABP9FTV9</accession>
<dbReference type="RefSeq" id="WP_345331002.1">
    <property type="nucleotide sequence ID" value="NZ_BAABJI010000002.1"/>
</dbReference>
<dbReference type="InterPro" id="IPR014867">
    <property type="entry name" value="Spore_coat_CotH_CotH2/3/7"/>
</dbReference>
<dbReference type="GO" id="GO:0016301">
    <property type="term" value="F:kinase activity"/>
    <property type="evidence" value="ECO:0007669"/>
    <property type="project" value="UniProtKB-KW"/>
</dbReference>